<feature type="compositionally biased region" description="Polar residues" evidence="1">
    <location>
        <begin position="69"/>
        <end position="86"/>
    </location>
</feature>
<organism evidence="3">
    <name type="scientific">Singulisphaera sp. Ch08</name>
    <dbReference type="NCBI Taxonomy" id="3120278"/>
    <lineage>
        <taxon>Bacteria</taxon>
        <taxon>Pseudomonadati</taxon>
        <taxon>Planctomycetota</taxon>
        <taxon>Planctomycetia</taxon>
        <taxon>Isosphaerales</taxon>
        <taxon>Isosphaeraceae</taxon>
        <taxon>Singulisphaera</taxon>
    </lineage>
</organism>
<dbReference type="PROSITE" id="PS51257">
    <property type="entry name" value="PROKAR_LIPOPROTEIN"/>
    <property type="match status" value="1"/>
</dbReference>
<proteinExistence type="predicted"/>
<feature type="signal peptide" evidence="2">
    <location>
        <begin position="1"/>
        <end position="20"/>
    </location>
</feature>
<name>A0AAU7C8Z7_9BACT</name>
<evidence type="ECO:0000313" key="3">
    <source>
        <dbReference type="EMBL" id="XBH01494.1"/>
    </source>
</evidence>
<evidence type="ECO:0000256" key="1">
    <source>
        <dbReference type="SAM" id="MobiDB-lite"/>
    </source>
</evidence>
<protein>
    <recommendedName>
        <fullName evidence="4">Carboxypeptidase regulatory-like domain-containing protein</fullName>
    </recommendedName>
</protein>
<feature type="region of interest" description="Disordered" evidence="1">
    <location>
        <begin position="57"/>
        <end position="86"/>
    </location>
</feature>
<sequence length="155" mass="16288">MSYFSPRLMTLSLLCLIAGAGCGGGAEEGRLPVHPVSGKVSVDGQSESGVLVLLHPSEGSPAAKEGVTPSATTGEDGTFQLSSYEQNDGAPLGGYSVTIQWYQPDAKLTKGKKAIPAGFARPSDRLQGKYKDPKKSPWQVTITEGTNVLKPIEIK</sequence>
<keyword evidence="2" id="KW-0732">Signal</keyword>
<dbReference type="RefSeq" id="WP_406694224.1">
    <property type="nucleotide sequence ID" value="NZ_CP155447.1"/>
</dbReference>
<evidence type="ECO:0008006" key="4">
    <source>
        <dbReference type="Google" id="ProtNLM"/>
    </source>
</evidence>
<dbReference type="EMBL" id="CP155447">
    <property type="protein sequence ID" value="XBH01494.1"/>
    <property type="molecule type" value="Genomic_DNA"/>
</dbReference>
<accession>A0AAU7C8Z7</accession>
<feature type="chain" id="PRO_5043817634" description="Carboxypeptidase regulatory-like domain-containing protein" evidence="2">
    <location>
        <begin position="21"/>
        <end position="155"/>
    </location>
</feature>
<gene>
    <name evidence="3" type="ORF">V5E97_24445</name>
</gene>
<feature type="compositionally biased region" description="Basic and acidic residues" evidence="1">
    <location>
        <begin position="122"/>
        <end position="135"/>
    </location>
</feature>
<evidence type="ECO:0000256" key="2">
    <source>
        <dbReference type="SAM" id="SignalP"/>
    </source>
</evidence>
<dbReference type="AlphaFoldDB" id="A0AAU7C8Z7"/>
<reference evidence="3" key="1">
    <citation type="submission" date="2024-05" db="EMBL/GenBank/DDBJ databases">
        <title>Planctomycetes of the genus Singulisphaera possess chitinolytic capabilities.</title>
        <authorList>
            <person name="Ivanova A."/>
        </authorList>
    </citation>
    <scope>NUCLEOTIDE SEQUENCE</scope>
    <source>
        <strain evidence="3">Ch08T</strain>
    </source>
</reference>
<feature type="region of interest" description="Disordered" evidence="1">
    <location>
        <begin position="118"/>
        <end position="137"/>
    </location>
</feature>